<dbReference type="RefSeq" id="WP_166990491.1">
    <property type="nucleotide sequence ID" value="NZ_CP061169.1"/>
</dbReference>
<dbReference type="Pfam" id="PF07786">
    <property type="entry name" value="HGSNAT_cat"/>
    <property type="match status" value="1"/>
</dbReference>
<dbReference type="EMBL" id="CP061169">
    <property type="protein sequence ID" value="QPZ37485.1"/>
    <property type="molecule type" value="Genomic_DNA"/>
</dbReference>
<keyword evidence="5" id="KW-1185">Reference proteome</keyword>
<protein>
    <submittedName>
        <fullName evidence="4">DUF1624 domain-containing protein</fullName>
    </submittedName>
</protein>
<feature type="transmembrane region" description="Helical" evidence="1">
    <location>
        <begin position="178"/>
        <end position="200"/>
    </location>
</feature>
<evidence type="ECO:0000313" key="4">
    <source>
        <dbReference type="EMBL" id="QPZ37485.1"/>
    </source>
</evidence>
<feature type="transmembrane region" description="Helical" evidence="1">
    <location>
        <begin position="114"/>
        <end position="135"/>
    </location>
</feature>
<keyword evidence="1" id="KW-1133">Transmembrane helix</keyword>
<evidence type="ECO:0000313" key="5">
    <source>
        <dbReference type="Proteomes" id="UP000662814"/>
    </source>
</evidence>
<keyword evidence="1" id="KW-0472">Membrane</keyword>
<name>A0ABX6YGG3_9MICO</name>
<feature type="transmembrane region" description="Helical" evidence="1">
    <location>
        <begin position="89"/>
        <end position="108"/>
    </location>
</feature>
<dbReference type="Proteomes" id="UP000662814">
    <property type="component" value="Chromosome"/>
</dbReference>
<feature type="transmembrane region" description="Helical" evidence="1">
    <location>
        <begin position="21"/>
        <end position="41"/>
    </location>
</feature>
<dbReference type="InterPro" id="IPR007349">
    <property type="entry name" value="DUF418"/>
</dbReference>
<feature type="transmembrane region" description="Helical" evidence="1">
    <location>
        <begin position="53"/>
        <end position="77"/>
    </location>
</feature>
<feature type="transmembrane region" description="Helical" evidence="1">
    <location>
        <begin position="313"/>
        <end position="331"/>
    </location>
</feature>
<evidence type="ECO:0000259" key="3">
    <source>
        <dbReference type="Pfam" id="PF07786"/>
    </source>
</evidence>
<feature type="domain" description="Heparan-alpha-glucosaminide N-acetyltransferase catalytic" evidence="3">
    <location>
        <begin position="23"/>
        <end position="168"/>
    </location>
</feature>
<organism evidence="4 5">
    <name type="scientific">Paramicrobacterium chengjingii</name>
    <dbReference type="NCBI Taxonomy" id="2769067"/>
    <lineage>
        <taxon>Bacteria</taxon>
        <taxon>Bacillati</taxon>
        <taxon>Actinomycetota</taxon>
        <taxon>Actinomycetes</taxon>
        <taxon>Micrococcales</taxon>
        <taxon>Microbacteriaceae</taxon>
        <taxon>Paramicrobacterium</taxon>
    </lineage>
</organism>
<feature type="transmembrane region" description="Helical" evidence="1">
    <location>
        <begin position="244"/>
        <end position="264"/>
    </location>
</feature>
<accession>A0ABX6YGG3</accession>
<keyword evidence="1" id="KW-0812">Transmembrane</keyword>
<feature type="transmembrane region" description="Helical" evidence="1">
    <location>
        <begin position="207"/>
        <end position="224"/>
    </location>
</feature>
<gene>
    <name evidence="4" type="ORF">HCR76_11635</name>
</gene>
<feature type="transmembrane region" description="Helical" evidence="1">
    <location>
        <begin position="140"/>
        <end position="158"/>
    </location>
</feature>
<dbReference type="InterPro" id="IPR012429">
    <property type="entry name" value="HGSNAT_cat"/>
</dbReference>
<sequence length="364" mass="39688">MTSNDATASGTQMNSHHRAGIVRLVIPDVLRGVAIVAMLIAHANVFLPHTPGAVGFLAGNINDLASPLFALVMGMSAQIVTNRSRTPGITYLQQVIRGLVLIVLGVWMATWGSWVAIILAHLGVLLIVGAAIVLLRTKTVIAIALAVAIISSPLNAWAKQQVWAYTNGDAVREIASWIAISPHYRLTNLLPFFLLGALVLRHGMKRDSVLWSMLAMAPIAYLVRPVSEKFLGLPESVSGDYRDTLHDVGLVFLAYAIVVLLATLKVGAWKRFVDAVFVPLRGCGQVALSLYLLHVALIAAFNVQYGRPPDNNYVGWIIIVPVMIAIGWAWWRYVGTGPVEWLLGFVTGRRKPLLRLRATQSSDR</sequence>
<feature type="transmembrane region" description="Helical" evidence="1">
    <location>
        <begin position="276"/>
        <end position="301"/>
    </location>
</feature>
<feature type="domain" description="DUF418" evidence="2">
    <location>
        <begin position="227"/>
        <end position="343"/>
    </location>
</feature>
<dbReference type="Pfam" id="PF04235">
    <property type="entry name" value="DUF418"/>
    <property type="match status" value="1"/>
</dbReference>
<evidence type="ECO:0000259" key="2">
    <source>
        <dbReference type="Pfam" id="PF04235"/>
    </source>
</evidence>
<proteinExistence type="predicted"/>
<evidence type="ECO:0000256" key="1">
    <source>
        <dbReference type="SAM" id="Phobius"/>
    </source>
</evidence>
<reference evidence="4 5" key="1">
    <citation type="submission" date="2020-12" db="EMBL/GenBank/DDBJ databases">
        <title>Microbacterium sp. HY060.</title>
        <authorList>
            <person name="Zhou J."/>
        </authorList>
    </citation>
    <scope>NUCLEOTIDE SEQUENCE [LARGE SCALE GENOMIC DNA]</scope>
    <source>
        <strain evidence="4 5">HY60</strain>
    </source>
</reference>